<keyword evidence="3" id="KW-1185">Reference proteome</keyword>
<protein>
    <recommendedName>
        <fullName evidence="4">Ubiquinone biosynthesis accessory factor UbiK</fullName>
    </recommendedName>
</protein>
<keyword evidence="1" id="KW-0175">Coiled coil</keyword>
<dbReference type="PATRIC" id="fig|1208920.3.peg.279"/>
<organism evidence="2 3">
    <name type="scientific">Candidatus Kinetoplastidibacterium stringomonadis TCC290E</name>
    <dbReference type="NCBI Taxonomy" id="1208920"/>
    <lineage>
        <taxon>Bacteria</taxon>
        <taxon>Pseudomonadati</taxon>
        <taxon>Pseudomonadota</taxon>
        <taxon>Betaproteobacteria</taxon>
        <taxon>Candidatus Kinetoplastidibacterium</taxon>
    </lineage>
</organism>
<accession>M1LRZ1</accession>
<dbReference type="Pfam" id="PF04380">
    <property type="entry name" value="BMFP"/>
    <property type="match status" value="1"/>
</dbReference>
<dbReference type="PANTHER" id="PTHR38040">
    <property type="entry name" value="UBIQUINONE BIOSYNTHESIS ACCESSORY FACTOR UBIK"/>
    <property type="match status" value="1"/>
</dbReference>
<evidence type="ECO:0000313" key="2">
    <source>
        <dbReference type="EMBL" id="AGF48292.1"/>
    </source>
</evidence>
<feature type="coiled-coil region" evidence="1">
    <location>
        <begin position="61"/>
        <end position="98"/>
    </location>
</feature>
<proteinExistence type="predicted"/>
<dbReference type="PANTHER" id="PTHR38040:SF1">
    <property type="entry name" value="UBIQUINONE BIOSYNTHESIS ACCESSORY FACTOR UBIK"/>
    <property type="match status" value="1"/>
</dbReference>
<name>M1LRZ1_9PROT</name>
<dbReference type="eggNOG" id="COG2960">
    <property type="taxonomic scope" value="Bacteria"/>
</dbReference>
<dbReference type="KEGG" id="kon:CONE_0516"/>
<dbReference type="EMBL" id="CP003805">
    <property type="protein sequence ID" value="AGF48292.1"/>
    <property type="molecule type" value="Genomic_DNA"/>
</dbReference>
<dbReference type="AlphaFoldDB" id="M1LRZ1"/>
<evidence type="ECO:0000256" key="1">
    <source>
        <dbReference type="SAM" id="Coils"/>
    </source>
</evidence>
<dbReference type="HOGENOM" id="CLU_154412_3_1_4"/>
<sequence>MKFFQFVLGFNVMKKNKWFEELQENIGNSIVSGASSLKRDIENGVNLLVNNAVSKLDLVTNEELDSQVEVLELIREELSKLNQLVTNLELRVEELENNK</sequence>
<dbReference type="STRING" id="1208920.CONE_0516"/>
<dbReference type="InterPro" id="IPR007475">
    <property type="entry name" value="UbiK"/>
</dbReference>
<dbReference type="RefSeq" id="WP_015396979.1">
    <property type="nucleotide sequence ID" value="NC_020299.1"/>
</dbReference>
<dbReference type="Proteomes" id="UP000011541">
    <property type="component" value="Chromosome"/>
</dbReference>
<dbReference type="GO" id="GO:0005829">
    <property type="term" value="C:cytosol"/>
    <property type="evidence" value="ECO:0007669"/>
    <property type="project" value="TreeGrafter"/>
</dbReference>
<reference evidence="2 3" key="1">
    <citation type="journal article" date="2013" name="Genome Biol. Evol.">
        <title>Genome evolution and phylogenomic analysis of candidatus kinetoplastibacterium, the betaproteobacterial endosymbionts of strigomonas and angomonas.</title>
        <authorList>
            <person name="Alves J.M."/>
            <person name="Serrano M.G."/>
            <person name="Maia da Silva F."/>
            <person name="Voegtly L.J."/>
            <person name="Matveyev A.V."/>
            <person name="Teixeira M.M."/>
            <person name="Camargo E.P."/>
            <person name="Buck G.A."/>
        </authorList>
    </citation>
    <scope>NUCLEOTIDE SEQUENCE [LARGE SCALE GENOMIC DNA]</scope>
    <source>
        <strain evidence="2 3">TCC290E</strain>
    </source>
</reference>
<gene>
    <name evidence="2" type="ORF">CONE_0516</name>
</gene>
<evidence type="ECO:0000313" key="3">
    <source>
        <dbReference type="Proteomes" id="UP000011541"/>
    </source>
</evidence>
<evidence type="ECO:0008006" key="4">
    <source>
        <dbReference type="Google" id="ProtNLM"/>
    </source>
</evidence>